<organism evidence="1 2">
    <name type="scientific">Dyella japonica A8</name>
    <dbReference type="NCBI Taxonomy" id="1217721"/>
    <lineage>
        <taxon>Bacteria</taxon>
        <taxon>Pseudomonadati</taxon>
        <taxon>Pseudomonadota</taxon>
        <taxon>Gammaproteobacteria</taxon>
        <taxon>Lysobacterales</taxon>
        <taxon>Rhodanobacteraceae</taxon>
        <taxon>Dyella</taxon>
    </lineage>
</organism>
<protein>
    <submittedName>
        <fullName evidence="1">Uncharacterized protein</fullName>
    </submittedName>
</protein>
<dbReference type="STRING" id="1217721.HY57_10505"/>
<evidence type="ECO:0000313" key="2">
    <source>
        <dbReference type="Proteomes" id="UP000027987"/>
    </source>
</evidence>
<dbReference type="EMBL" id="CP008884">
    <property type="protein sequence ID" value="AIF47664.1"/>
    <property type="molecule type" value="Genomic_DNA"/>
</dbReference>
<gene>
    <name evidence="1" type="ORF">HY57_10505</name>
</gene>
<keyword evidence="2" id="KW-1185">Reference proteome</keyword>
<dbReference type="PATRIC" id="fig|1217721.7.peg.2173"/>
<dbReference type="HOGENOM" id="CLU_1056354_0_0_6"/>
<reference evidence="1 2" key="1">
    <citation type="submission" date="2014-07" db="EMBL/GenBank/DDBJ databases">
        <title>Complete Genome Sequence of Dyella japonica Strain A8 Isolated from Malaysian Tropical Soil.</title>
        <authorList>
            <person name="Hui R.K.H."/>
            <person name="Chen J.-W."/>
            <person name="Chan K.-G."/>
            <person name="Leung F.C.C."/>
        </authorList>
    </citation>
    <scope>NUCLEOTIDE SEQUENCE [LARGE SCALE GENOMIC DNA]</scope>
    <source>
        <strain evidence="1 2">A8</strain>
    </source>
</reference>
<sequence>MRLSRWSPGVRLACLCALLAWFPVRADELRQARYAGTLGPQRIGLILDVAGQKVAPSRYYYYRHLVDIPLTSELHDGTFILHEPDATMTLHFVGNGSEDGEALDFNNSVGLEGQWTNGKVTLPVKMQGGGLFSAAPAGHWYQSITDETDALFEARTKGFCTAVAKGDSALAARYVHFPLRVNHGAGKHEQIRDASQLTAQWKRLFTPDLVSRIAMESPHSMAIVQGYAMLGDGLVFFSDKGAEVINLP</sequence>
<name>A0A075K0K1_9GAMM</name>
<dbReference type="KEGG" id="dja:HY57_10505"/>
<dbReference type="AlphaFoldDB" id="A0A075K0K1"/>
<accession>A0A075K0K1</accession>
<proteinExistence type="predicted"/>
<dbReference type="Proteomes" id="UP000027987">
    <property type="component" value="Chromosome"/>
</dbReference>
<evidence type="ECO:0000313" key="1">
    <source>
        <dbReference type="EMBL" id="AIF47664.1"/>
    </source>
</evidence>